<dbReference type="EMBL" id="WBOS01000003">
    <property type="protein sequence ID" value="KAB2336765.1"/>
    <property type="molecule type" value="Genomic_DNA"/>
</dbReference>
<accession>A0A6L3V8U9</accession>
<feature type="domain" description="Copper amine oxidase-like N-terminal" evidence="2">
    <location>
        <begin position="35"/>
        <end position="141"/>
    </location>
</feature>
<comment type="caution">
    <text evidence="3">The sequence shown here is derived from an EMBL/GenBank/DDBJ whole genome shotgun (WGS) entry which is preliminary data.</text>
</comment>
<evidence type="ECO:0000256" key="1">
    <source>
        <dbReference type="SAM" id="SignalP"/>
    </source>
</evidence>
<sequence>MIRKAIKLMAVFVLLLGLAMPASSSAAGTEIKIIIDGRVISVDQPPIIQNGRTLVPLRSIFEGLQAVVDYNSKTKVITAQRGSTTIELTLGSKSAKINGKSVQLDVPAQALNNRTLVPVRFVSEALGDDVYYDSYKRTVEIKTKNNGVSNLAVKDINDYGDGRDLQVSFTKAKNDAQIDHYRGIVVKTSNLSNFNVNKAMSLAANRYLLFTGGGQTQQKTFTYSSLDSDGDSIQNDIDYTIFVISVNKNNVILGYESAKLTLKGKYTVKPVTGPRLKDVSDFGDGRDLEVSFNKIADEYDLLLYQAIVVRADEAKAFNLSAALELPAANYTAISKTGANISQNLSSWTRDSKGRLIQSGIAYNVFILSVGNPSRSFSSALSAPSNAITLNSNPEEIRISKLAVKDTFDYGDGRDLQVSFTAPTNDSRVSEYRIFVVREADVKNFTLSRAENTSSSYYTSVSKSAYKDISINLSANARDVSGYYVQNDTPYKVFVLSVGSLANSYKNTLSTASSTIKLTNNQIANAVTNLVTKDVSDWGDGRDLEVSFNKVSDESKVSEYRIMVVKSSQASSFNLNSANSTNYYTRVPKTGANIKTVLNSNSRDVYGEMIREDVEYKVFVLTVSSGGNSSNNALSAASSIKLRDNTTTLAATNVIATDIGNLGDGRDLEVKFTKATDESAISEYRIMVVKSSDVPAFDLAKANQVSSNNYTRVVKTGKDITVVLGAHSRDTSGTLITTGQKYRVFVLSVSSTGKSNALSNASAEFSLSHPEVQKASNVTANDIANNGNGSDLEVSFTKAGDESNIAYYDILVVNESNAGSFDLSKANVVPVENRTRVNKDSSGNTLIKTLAADARDVNGQIIRNGVSYQIFILSIADGVGASINALSTPSTKITLN</sequence>
<gene>
    <name evidence="3" type="ORF">F7731_10455</name>
</gene>
<dbReference type="Pfam" id="PF07833">
    <property type="entry name" value="Cu_amine_oxidN1"/>
    <property type="match status" value="1"/>
</dbReference>
<reference evidence="3 4" key="1">
    <citation type="journal article" date="2016" name="Antonie Van Leeuwenhoek">
        <title>Bacillus depressus sp. nov., isolated from soil of a sunflower field.</title>
        <authorList>
            <person name="Wei X."/>
            <person name="Xin D."/>
            <person name="Xin Y."/>
            <person name="Zhang H."/>
            <person name="Wang T."/>
            <person name="Zhang J."/>
        </authorList>
    </citation>
    <scope>NUCLEOTIDE SEQUENCE [LARGE SCALE GENOMIC DNA]</scope>
    <source>
        <strain evidence="3 4">BZ1</strain>
    </source>
</reference>
<keyword evidence="1" id="KW-0732">Signal</keyword>
<dbReference type="InterPro" id="IPR012854">
    <property type="entry name" value="Cu_amine_oxidase-like_N"/>
</dbReference>
<dbReference type="OrthoDB" id="2663921at2"/>
<name>A0A6L3V8U9_9BACI</name>
<evidence type="ECO:0000313" key="4">
    <source>
        <dbReference type="Proteomes" id="UP000481030"/>
    </source>
</evidence>
<dbReference type="Proteomes" id="UP000481030">
    <property type="component" value="Unassembled WGS sequence"/>
</dbReference>
<dbReference type="InterPro" id="IPR036582">
    <property type="entry name" value="Mao_N_sf"/>
</dbReference>
<evidence type="ECO:0000313" key="3">
    <source>
        <dbReference type="EMBL" id="KAB2336765.1"/>
    </source>
</evidence>
<evidence type="ECO:0000259" key="2">
    <source>
        <dbReference type="Pfam" id="PF07833"/>
    </source>
</evidence>
<dbReference type="SUPFAM" id="SSF55383">
    <property type="entry name" value="Copper amine oxidase, domain N"/>
    <property type="match status" value="1"/>
</dbReference>
<keyword evidence="4" id="KW-1185">Reference proteome</keyword>
<dbReference type="Gene3D" id="3.30.457.10">
    <property type="entry name" value="Copper amine oxidase-like, N-terminal domain"/>
    <property type="match status" value="1"/>
</dbReference>
<dbReference type="AlphaFoldDB" id="A0A6L3V8U9"/>
<proteinExistence type="predicted"/>
<protein>
    <submittedName>
        <fullName evidence="3">Copper amine oxidase N-terminal domain-containing protein</fullName>
    </submittedName>
</protein>
<organism evidence="3 4">
    <name type="scientific">Cytobacillus depressus</name>
    <dbReference type="NCBI Taxonomy" id="1602942"/>
    <lineage>
        <taxon>Bacteria</taxon>
        <taxon>Bacillati</taxon>
        <taxon>Bacillota</taxon>
        <taxon>Bacilli</taxon>
        <taxon>Bacillales</taxon>
        <taxon>Bacillaceae</taxon>
        <taxon>Cytobacillus</taxon>
    </lineage>
</organism>
<dbReference type="RefSeq" id="WP_151534720.1">
    <property type="nucleotide sequence ID" value="NZ_WBOS01000003.1"/>
</dbReference>
<feature type="chain" id="PRO_5026944486" evidence="1">
    <location>
        <begin position="27"/>
        <end position="895"/>
    </location>
</feature>
<feature type="signal peptide" evidence="1">
    <location>
        <begin position="1"/>
        <end position="26"/>
    </location>
</feature>